<dbReference type="WBParaSite" id="SCUD_0000236001-mRNA-1">
    <property type="protein sequence ID" value="SCUD_0000236001-mRNA-1"/>
    <property type="gene ID" value="SCUD_0000236001"/>
</dbReference>
<organism evidence="4">
    <name type="scientific">Schistosoma curassoni</name>
    <dbReference type="NCBI Taxonomy" id="6186"/>
    <lineage>
        <taxon>Eukaryota</taxon>
        <taxon>Metazoa</taxon>
        <taxon>Spiralia</taxon>
        <taxon>Lophotrochozoa</taxon>
        <taxon>Platyhelminthes</taxon>
        <taxon>Trematoda</taxon>
        <taxon>Digenea</taxon>
        <taxon>Strigeidida</taxon>
        <taxon>Schistosomatoidea</taxon>
        <taxon>Schistosomatidae</taxon>
        <taxon>Schistosoma</taxon>
    </lineage>
</organism>
<evidence type="ECO:0000256" key="1">
    <source>
        <dbReference type="SAM" id="Phobius"/>
    </source>
</evidence>
<keyword evidence="3" id="KW-1185">Reference proteome</keyword>
<gene>
    <name evidence="2" type="ORF">SCUD_LOCUS2361</name>
</gene>
<proteinExistence type="predicted"/>
<dbReference type="AlphaFoldDB" id="A0A183JI37"/>
<protein>
    <submittedName>
        <fullName evidence="4">Ovule protein</fullName>
    </submittedName>
</protein>
<sequence>MISFRLDLSSLQVTIISCGLIISVLYTCLSELFNFSYSLLLFSDCKLTIFDSDFKFAFSFLY</sequence>
<name>A0A183JI37_9TREM</name>
<dbReference type="EMBL" id="UZAK01002242">
    <property type="protein sequence ID" value="VDO74003.1"/>
    <property type="molecule type" value="Genomic_DNA"/>
</dbReference>
<evidence type="ECO:0000313" key="2">
    <source>
        <dbReference type="EMBL" id="VDO74003.1"/>
    </source>
</evidence>
<evidence type="ECO:0000313" key="4">
    <source>
        <dbReference type="WBParaSite" id="SCUD_0000236001-mRNA-1"/>
    </source>
</evidence>
<reference evidence="4" key="1">
    <citation type="submission" date="2016-06" db="UniProtKB">
        <authorList>
            <consortium name="WormBaseParasite"/>
        </authorList>
    </citation>
    <scope>IDENTIFICATION</scope>
</reference>
<dbReference type="Proteomes" id="UP000279833">
    <property type="component" value="Unassembled WGS sequence"/>
</dbReference>
<keyword evidence="1" id="KW-0812">Transmembrane</keyword>
<accession>A0A183JI37</accession>
<keyword evidence="1" id="KW-0472">Membrane</keyword>
<reference evidence="2 3" key="2">
    <citation type="submission" date="2018-11" db="EMBL/GenBank/DDBJ databases">
        <authorList>
            <consortium name="Pathogen Informatics"/>
        </authorList>
    </citation>
    <scope>NUCLEOTIDE SEQUENCE [LARGE SCALE GENOMIC DNA]</scope>
    <source>
        <strain evidence="2">Dakar</strain>
        <strain evidence="3">Dakar, Senegal</strain>
    </source>
</reference>
<keyword evidence="1" id="KW-1133">Transmembrane helix</keyword>
<feature type="transmembrane region" description="Helical" evidence="1">
    <location>
        <begin position="12"/>
        <end position="33"/>
    </location>
</feature>
<evidence type="ECO:0000313" key="3">
    <source>
        <dbReference type="Proteomes" id="UP000279833"/>
    </source>
</evidence>
<dbReference type="PROSITE" id="PS51257">
    <property type="entry name" value="PROKAR_LIPOPROTEIN"/>
    <property type="match status" value="1"/>
</dbReference>